<organism evidence="3 4">
    <name type="scientific">Coprinopsis cinerea (strain Okayama-7 / 130 / ATCC MYA-4618 / FGSC 9003)</name>
    <name type="common">Inky cap fungus</name>
    <name type="synonym">Hormographiella aspergillata</name>
    <dbReference type="NCBI Taxonomy" id="240176"/>
    <lineage>
        <taxon>Eukaryota</taxon>
        <taxon>Fungi</taxon>
        <taxon>Dikarya</taxon>
        <taxon>Basidiomycota</taxon>
        <taxon>Agaricomycotina</taxon>
        <taxon>Agaricomycetes</taxon>
        <taxon>Agaricomycetidae</taxon>
        <taxon>Agaricales</taxon>
        <taxon>Agaricineae</taxon>
        <taxon>Psathyrellaceae</taxon>
        <taxon>Coprinopsis</taxon>
    </lineage>
</organism>
<feature type="coiled-coil region" evidence="1">
    <location>
        <begin position="32"/>
        <end position="59"/>
    </location>
</feature>
<dbReference type="GeneID" id="6015815"/>
<dbReference type="InterPro" id="IPR032675">
    <property type="entry name" value="LRR_dom_sf"/>
</dbReference>
<comment type="caution">
    <text evidence="3">The sequence shown here is derived from an EMBL/GenBank/DDBJ whole genome shotgun (WGS) entry which is preliminary data.</text>
</comment>
<protein>
    <submittedName>
        <fullName evidence="3">Uncharacterized protein</fullName>
    </submittedName>
</protein>
<dbReference type="SUPFAM" id="SSF52047">
    <property type="entry name" value="RNI-like"/>
    <property type="match status" value="1"/>
</dbReference>
<dbReference type="Gene3D" id="3.80.10.10">
    <property type="entry name" value="Ribonuclease Inhibitor"/>
    <property type="match status" value="1"/>
</dbReference>
<name>A8P6Q7_COPC7</name>
<evidence type="ECO:0000256" key="1">
    <source>
        <dbReference type="SAM" id="Coils"/>
    </source>
</evidence>
<evidence type="ECO:0000313" key="4">
    <source>
        <dbReference type="Proteomes" id="UP000001861"/>
    </source>
</evidence>
<dbReference type="KEGG" id="cci:CC1G_07920"/>
<dbReference type="RefSeq" id="XP_001839205.2">
    <property type="nucleotide sequence ID" value="XM_001839153.2"/>
</dbReference>
<gene>
    <name evidence="3" type="ORF">CC1G_07920</name>
</gene>
<sequence length="589" mass="65749">MSEQGPVSPSGPNLPASNVADSDDRTQRTARRDFIDTRIGQLEEEIRKWKSERNELSEIARLPPEVLSRVFIHYQRLCTSSSAPTLFYSAIKPFSWTKVAHVSRYWRNTALGCPALWSNVEATTNVRRAQVMFERSKQAPISLTFSTQSADRPELVTIIKDACSQPRRLKGLKILGYNDFVRQRLEELMSPAPNLQSLELRCDMIMVGDGTPSIPDGLLGGEAPMLRTLHLNGYKFTWPALSVFSGLTVLNLSAFSREPGDFPDPEPFFQGLEALPNLRELELDIPLPIVPLATVRVVRLPQLEFLGLRGCLRECDNVLKHLAVSSSLSATLEISRHPQDTAANATAFGQAVSHVLGRVLRSLTLDSNLYGSTIRGHATGMEEDNDWYSAEPILTIHLDTNGFLPELLTALPLNDLLALDLNIGCNHKILAPLSRLPSVRTVYADRVASEDFILYASKDPAFAPTRSRKGTSKKKKAAAKPKKLKRFASVRRLVLEAADFQSIDIECFLDWLMMRYEMGGEIEEVELAACVRLYWDDVQRIEEVVVDVDWDGDVNDCYSEEEDEDDDDDDDDVLYAGCGLPGCITCFGL</sequence>
<dbReference type="HOGENOM" id="CLU_024199_2_2_1"/>
<dbReference type="VEuPathDB" id="FungiDB:CC1G_07920"/>
<dbReference type="Proteomes" id="UP000001861">
    <property type="component" value="Unassembled WGS sequence"/>
</dbReference>
<feature type="region of interest" description="Disordered" evidence="2">
    <location>
        <begin position="1"/>
        <end position="31"/>
    </location>
</feature>
<keyword evidence="4" id="KW-1185">Reference proteome</keyword>
<accession>A8P6Q7</accession>
<keyword evidence="1" id="KW-0175">Coiled coil</keyword>
<evidence type="ECO:0000313" key="3">
    <source>
        <dbReference type="EMBL" id="EAU82638.2"/>
    </source>
</evidence>
<feature type="compositionally biased region" description="Polar residues" evidence="2">
    <location>
        <begin position="1"/>
        <end position="20"/>
    </location>
</feature>
<reference evidence="3 4" key="1">
    <citation type="journal article" date="2010" name="Proc. Natl. Acad. Sci. U.S.A.">
        <title>Insights into evolution of multicellular fungi from the assembled chromosomes of the mushroom Coprinopsis cinerea (Coprinus cinereus).</title>
        <authorList>
            <person name="Stajich J.E."/>
            <person name="Wilke S.K."/>
            <person name="Ahren D."/>
            <person name="Au C.H."/>
            <person name="Birren B.W."/>
            <person name="Borodovsky M."/>
            <person name="Burns C."/>
            <person name="Canback B."/>
            <person name="Casselton L.A."/>
            <person name="Cheng C.K."/>
            <person name="Deng J."/>
            <person name="Dietrich F.S."/>
            <person name="Fargo D.C."/>
            <person name="Farman M.L."/>
            <person name="Gathman A.C."/>
            <person name="Goldberg J."/>
            <person name="Guigo R."/>
            <person name="Hoegger P.J."/>
            <person name="Hooker J.B."/>
            <person name="Huggins A."/>
            <person name="James T.Y."/>
            <person name="Kamada T."/>
            <person name="Kilaru S."/>
            <person name="Kodira C."/>
            <person name="Kues U."/>
            <person name="Kupfer D."/>
            <person name="Kwan H.S."/>
            <person name="Lomsadze A."/>
            <person name="Li W."/>
            <person name="Lilly W.W."/>
            <person name="Ma L.J."/>
            <person name="Mackey A.J."/>
            <person name="Manning G."/>
            <person name="Martin F."/>
            <person name="Muraguchi H."/>
            <person name="Natvig D.O."/>
            <person name="Palmerini H."/>
            <person name="Ramesh M.A."/>
            <person name="Rehmeyer C.J."/>
            <person name="Roe B.A."/>
            <person name="Shenoy N."/>
            <person name="Stanke M."/>
            <person name="Ter-Hovhannisyan V."/>
            <person name="Tunlid A."/>
            <person name="Velagapudi R."/>
            <person name="Vision T.J."/>
            <person name="Zeng Q."/>
            <person name="Zolan M.E."/>
            <person name="Pukkila P.J."/>
        </authorList>
    </citation>
    <scope>NUCLEOTIDE SEQUENCE [LARGE SCALE GENOMIC DNA]</scope>
    <source>
        <strain evidence="4">Okayama-7 / 130 / ATCC MYA-4618 / FGSC 9003</strain>
    </source>
</reference>
<feature type="compositionally biased region" description="Basic and acidic residues" evidence="2">
    <location>
        <begin position="22"/>
        <end position="31"/>
    </location>
</feature>
<proteinExistence type="predicted"/>
<evidence type="ECO:0000256" key="2">
    <source>
        <dbReference type="SAM" id="MobiDB-lite"/>
    </source>
</evidence>
<dbReference type="InParanoid" id="A8P6Q7"/>
<dbReference type="EMBL" id="AACS02000005">
    <property type="protein sequence ID" value="EAU82638.2"/>
    <property type="molecule type" value="Genomic_DNA"/>
</dbReference>
<dbReference type="Gene3D" id="1.20.1280.50">
    <property type="match status" value="1"/>
</dbReference>
<dbReference type="PANTHER" id="PTHR38926:SF5">
    <property type="entry name" value="F-BOX AND LEUCINE-RICH REPEAT PROTEIN 6"/>
    <property type="match status" value="1"/>
</dbReference>
<dbReference type="OMA" id="YTSHETH"/>
<dbReference type="OrthoDB" id="3156934at2759"/>
<dbReference type="PANTHER" id="PTHR38926">
    <property type="entry name" value="F-BOX DOMAIN CONTAINING PROTEIN, EXPRESSED"/>
    <property type="match status" value="1"/>
</dbReference>
<dbReference type="eggNOG" id="ENOG502RCBM">
    <property type="taxonomic scope" value="Eukaryota"/>
</dbReference>
<dbReference type="AlphaFoldDB" id="A8P6Q7"/>